<dbReference type="InterPro" id="IPR011701">
    <property type="entry name" value="MFS"/>
</dbReference>
<dbReference type="InterPro" id="IPR036259">
    <property type="entry name" value="MFS_trans_sf"/>
</dbReference>
<keyword evidence="3" id="KW-1185">Reference proteome</keyword>
<dbReference type="PANTHER" id="PTHR23546:SF1">
    <property type="entry name" value="MEMBRANE PROTEIN"/>
    <property type="match status" value="1"/>
</dbReference>
<feature type="transmembrane region" description="Helical" evidence="1">
    <location>
        <begin position="170"/>
        <end position="191"/>
    </location>
</feature>
<evidence type="ECO:0000256" key="1">
    <source>
        <dbReference type="SAM" id="Phobius"/>
    </source>
</evidence>
<reference evidence="3" key="1">
    <citation type="submission" date="2015-11" db="EMBL/GenBank/DDBJ databases">
        <authorList>
            <person name="Dugat-Bony E."/>
        </authorList>
    </citation>
    <scope>NUCLEOTIDE SEQUENCE [LARGE SCALE GENOMIC DNA]</scope>
    <source>
        <strain evidence="3">Mu292</strain>
    </source>
</reference>
<gene>
    <name evidence="2" type="ORF">CVAR292_02294</name>
</gene>
<dbReference type="Gene3D" id="1.20.1250.20">
    <property type="entry name" value="MFS general substrate transporter like domains"/>
    <property type="match status" value="1"/>
</dbReference>
<dbReference type="AlphaFoldDB" id="A0A0X2NQF5"/>
<dbReference type="RefSeq" id="WP_014010226.1">
    <property type="nucleotide sequence ID" value="NZ_FAUH01000016.1"/>
</dbReference>
<accession>A0A0X2NQF5</accession>
<dbReference type="Proteomes" id="UP000182498">
    <property type="component" value="Unassembled WGS sequence"/>
</dbReference>
<evidence type="ECO:0000313" key="2">
    <source>
        <dbReference type="EMBL" id="CUU66941.1"/>
    </source>
</evidence>
<dbReference type="Pfam" id="PF07690">
    <property type="entry name" value="MFS_1"/>
    <property type="match status" value="1"/>
</dbReference>
<dbReference type="OMA" id="CCAGMYL"/>
<feature type="transmembrane region" description="Helical" evidence="1">
    <location>
        <begin position="132"/>
        <end position="158"/>
    </location>
</feature>
<evidence type="ECO:0000313" key="3">
    <source>
        <dbReference type="Proteomes" id="UP000182498"/>
    </source>
</evidence>
<keyword evidence="1" id="KW-1133">Transmembrane helix</keyword>
<keyword evidence="1" id="KW-0472">Membrane</keyword>
<proteinExistence type="predicted"/>
<protein>
    <submittedName>
        <fullName evidence="2">Major Facilitator Superfamily</fullName>
    </submittedName>
</protein>
<organism evidence="2 3">
    <name type="scientific">Corynebacterium variabile</name>
    <dbReference type="NCBI Taxonomy" id="1727"/>
    <lineage>
        <taxon>Bacteria</taxon>
        <taxon>Bacillati</taxon>
        <taxon>Actinomycetota</taxon>
        <taxon>Actinomycetes</taxon>
        <taxon>Mycobacteriales</taxon>
        <taxon>Corynebacteriaceae</taxon>
        <taxon>Corynebacterium</taxon>
    </lineage>
</organism>
<feature type="transmembrane region" description="Helical" evidence="1">
    <location>
        <begin position="83"/>
        <end position="111"/>
    </location>
</feature>
<sequence length="345" mass="34456">MTTTTGVSTGPQTDAQIRILLTGTFVTILAQMSLSPAIAQAAIADVTTAADVTVDSAARVKGMARLGATQGVGQVIGSAVGGLLAIFGLMVPLVAVPAFLVLAVVLVRIRLQPQAPTGLRKRPRTVKPTDRRVLPFLLCCAGMYLTLGVIQVIVGFLVQDRLDVTDDRAGLLTGLALLVAGAGVVVSQAVIMPRSGWGPGTLLRVGASTAAVGFRLMVPAVPSAPLTVVLLYVGVGVVAPGTGTATPGFTAGASLQVTPAEQGGVAGLVTAAMGLTMVLAPTTGTLLYELGGSVPVIAGGRRHRAGGRGGIRQSATAGGVLPGGAGNYSGSLRSGLSSSSMFTSL</sequence>
<dbReference type="GO" id="GO:0022857">
    <property type="term" value="F:transmembrane transporter activity"/>
    <property type="evidence" value="ECO:0007669"/>
    <property type="project" value="InterPro"/>
</dbReference>
<name>A0A0X2NQF5_9CORY</name>
<dbReference type="OrthoDB" id="9793283at2"/>
<keyword evidence="1" id="KW-0812">Transmembrane</keyword>
<dbReference type="SUPFAM" id="SSF103473">
    <property type="entry name" value="MFS general substrate transporter"/>
    <property type="match status" value="1"/>
</dbReference>
<dbReference type="PANTHER" id="PTHR23546">
    <property type="entry name" value="TRANSPORT PROTEIN"/>
    <property type="match status" value="1"/>
</dbReference>
<dbReference type="EMBL" id="FAUH01000016">
    <property type="protein sequence ID" value="CUU66941.1"/>
    <property type="molecule type" value="Genomic_DNA"/>
</dbReference>